<evidence type="ECO:0000256" key="2">
    <source>
        <dbReference type="ARBA" id="ARBA00022448"/>
    </source>
</evidence>
<feature type="domain" description="Tripartite ATP-independent periplasmic transporters DctQ component" evidence="10">
    <location>
        <begin position="28"/>
        <end position="142"/>
    </location>
</feature>
<dbReference type="EMBL" id="MJMH01000099">
    <property type="protein sequence ID" value="OLQ95103.1"/>
    <property type="molecule type" value="Genomic_DNA"/>
</dbReference>
<feature type="transmembrane region" description="Helical" evidence="9">
    <location>
        <begin position="184"/>
        <end position="204"/>
    </location>
</feature>
<feature type="transmembrane region" description="Helical" evidence="9">
    <location>
        <begin position="129"/>
        <end position="146"/>
    </location>
</feature>
<dbReference type="RefSeq" id="WP_075705819.1">
    <property type="nucleotide sequence ID" value="NZ_AP019655.1"/>
</dbReference>
<keyword evidence="7 9" id="KW-0472">Membrane</keyword>
<feature type="transmembrane region" description="Helical" evidence="9">
    <location>
        <begin position="21"/>
        <end position="39"/>
    </location>
</feature>
<proteinExistence type="inferred from homology"/>
<comment type="subunit">
    <text evidence="9">The complex comprises the extracytoplasmic solute receptor protein and the two transmembrane proteins.</text>
</comment>
<dbReference type="Proteomes" id="UP000186039">
    <property type="component" value="Unassembled WGS sequence"/>
</dbReference>
<evidence type="ECO:0000256" key="8">
    <source>
        <dbReference type="ARBA" id="ARBA00038436"/>
    </source>
</evidence>
<comment type="function">
    <text evidence="9">Part of the tripartite ATP-independent periplasmic (TRAP) transport system.</text>
</comment>
<dbReference type="EMBL" id="MJMJ01000001">
    <property type="protein sequence ID" value="OLQ93179.1"/>
    <property type="molecule type" value="Genomic_DNA"/>
</dbReference>
<evidence type="ECO:0000313" key="11">
    <source>
        <dbReference type="EMBL" id="OLQ93179.1"/>
    </source>
</evidence>
<dbReference type="GO" id="GO:0005886">
    <property type="term" value="C:plasma membrane"/>
    <property type="evidence" value="ECO:0007669"/>
    <property type="project" value="UniProtKB-SubCell"/>
</dbReference>
<dbReference type="STRING" id="1381081.BIY22_01425"/>
<evidence type="ECO:0000256" key="6">
    <source>
        <dbReference type="ARBA" id="ARBA00022989"/>
    </source>
</evidence>
<name>A0A1Q9HQN1_9VIBR</name>
<evidence type="ECO:0000313" key="13">
    <source>
        <dbReference type="Proteomes" id="UP000186039"/>
    </source>
</evidence>
<dbReference type="Pfam" id="PF04290">
    <property type="entry name" value="DctQ"/>
    <property type="match status" value="1"/>
</dbReference>
<keyword evidence="2 9" id="KW-0813">Transport</keyword>
<organism evidence="11 14">
    <name type="scientific">Vibrio panuliri</name>
    <dbReference type="NCBI Taxonomy" id="1381081"/>
    <lineage>
        <taxon>Bacteria</taxon>
        <taxon>Pseudomonadati</taxon>
        <taxon>Pseudomonadota</taxon>
        <taxon>Gammaproteobacteria</taxon>
        <taxon>Vibrionales</taxon>
        <taxon>Vibrionaceae</taxon>
        <taxon>Vibrio</taxon>
    </lineage>
</organism>
<evidence type="ECO:0000313" key="14">
    <source>
        <dbReference type="Proteomes" id="UP000186313"/>
    </source>
</evidence>
<gene>
    <name evidence="12" type="ORF">BIY20_07080</name>
    <name evidence="11" type="ORF">BIY22_01425</name>
</gene>
<dbReference type="GO" id="GO:0022857">
    <property type="term" value="F:transmembrane transporter activity"/>
    <property type="evidence" value="ECO:0007669"/>
    <property type="project" value="UniProtKB-UniRule"/>
</dbReference>
<comment type="caution">
    <text evidence="11">The sequence shown here is derived from an EMBL/GenBank/DDBJ whole genome shotgun (WGS) entry which is preliminary data.</text>
</comment>
<evidence type="ECO:0000259" key="10">
    <source>
        <dbReference type="Pfam" id="PF04290"/>
    </source>
</evidence>
<dbReference type="InterPro" id="IPR007387">
    <property type="entry name" value="TRAP_DctQ"/>
</dbReference>
<keyword evidence="3" id="KW-1003">Cell membrane</keyword>
<evidence type="ECO:0000256" key="3">
    <source>
        <dbReference type="ARBA" id="ARBA00022475"/>
    </source>
</evidence>
<sequence>MLYLNSLNGKVLKWEENIAGICLFLISFLVFFAALLRAVGHPQAWMSDLSQLLFGWVIFLGSDLALSQKRHIGVEFFEEKLPMFWRNRIADIWSVSIIGFLGFVAYYGWFLATKSRREFDSLEISEFNVVIFLAVSFLCLLAFDFFRSNKKSLQGYLFSLLVIVLSTAYILFSWDISKQAEPLSYAFLIASVPVGCVLMIRTELVSVAERWSRKNG</sequence>
<feature type="transmembrane region" description="Helical" evidence="9">
    <location>
        <begin position="89"/>
        <end position="109"/>
    </location>
</feature>
<evidence type="ECO:0000313" key="12">
    <source>
        <dbReference type="EMBL" id="OLQ95103.1"/>
    </source>
</evidence>
<comment type="subcellular location">
    <subcellularLocation>
        <location evidence="1 9">Cell inner membrane</location>
        <topology evidence="1 9">Multi-pass membrane protein</topology>
    </subcellularLocation>
</comment>
<dbReference type="PANTHER" id="PTHR35011:SF4">
    <property type="entry name" value="SLL1102 PROTEIN"/>
    <property type="match status" value="1"/>
</dbReference>
<evidence type="ECO:0000256" key="9">
    <source>
        <dbReference type="RuleBase" id="RU369079"/>
    </source>
</evidence>
<dbReference type="OrthoDB" id="2085311at2"/>
<feature type="transmembrane region" description="Helical" evidence="9">
    <location>
        <begin position="153"/>
        <end position="172"/>
    </location>
</feature>
<dbReference type="AlphaFoldDB" id="A0A1Q9HQN1"/>
<evidence type="ECO:0000256" key="1">
    <source>
        <dbReference type="ARBA" id="ARBA00004429"/>
    </source>
</evidence>
<comment type="caution">
    <text evidence="9">Lacks conserved residue(s) required for the propagation of feature annotation.</text>
</comment>
<dbReference type="Proteomes" id="UP000186313">
    <property type="component" value="Unassembled WGS sequence"/>
</dbReference>
<evidence type="ECO:0000256" key="4">
    <source>
        <dbReference type="ARBA" id="ARBA00022519"/>
    </source>
</evidence>
<protein>
    <recommendedName>
        <fullName evidence="9">TRAP transporter small permease protein</fullName>
    </recommendedName>
</protein>
<keyword evidence="5 9" id="KW-0812">Transmembrane</keyword>
<evidence type="ECO:0000256" key="7">
    <source>
        <dbReference type="ARBA" id="ARBA00023136"/>
    </source>
</evidence>
<comment type="similarity">
    <text evidence="8 9">Belongs to the TRAP transporter small permease family.</text>
</comment>
<keyword evidence="4 9" id="KW-0997">Cell inner membrane</keyword>
<accession>A0A1Q9HQN1</accession>
<dbReference type="PANTHER" id="PTHR35011">
    <property type="entry name" value="2,3-DIKETO-L-GULONATE TRAP TRANSPORTER SMALL PERMEASE PROTEIN YIAM"/>
    <property type="match status" value="1"/>
</dbReference>
<keyword evidence="13" id="KW-1185">Reference proteome</keyword>
<reference evidence="13 14" key="1">
    <citation type="submission" date="2016-09" db="EMBL/GenBank/DDBJ databases">
        <title>Genomic Taxonomy of the Vibrionaceae.</title>
        <authorList>
            <person name="Gonzalez-Castillo A."/>
            <person name="Gomez-Gil B."/>
            <person name="Enciso-Ibarra K."/>
        </authorList>
    </citation>
    <scope>NUCLEOTIDE SEQUENCE [LARGE SCALE GENOMIC DNA]</scope>
    <source>
        <strain evidence="12 13">CAIM 1902</strain>
        <strain evidence="11 14">CAIM 703</strain>
    </source>
</reference>
<evidence type="ECO:0000256" key="5">
    <source>
        <dbReference type="ARBA" id="ARBA00022692"/>
    </source>
</evidence>
<keyword evidence="6 9" id="KW-1133">Transmembrane helix</keyword>
<dbReference type="InterPro" id="IPR055348">
    <property type="entry name" value="DctQ"/>
</dbReference>